<name>A0A8H4TXB0_9HYPO</name>
<sequence>MSSPTKAIIFGATGAVGRAAALEAQSRGAQVILAMRDTKKPIQGLTPQLEKELGFTRVQADLSDPKSVEHAVSESGATVAFSYILFSADDGLRETYKAMKKGGIVHVILLSSIVVTANGGAEPSSKVDEVLAHVHGKAELALAESGVAYTVIRPAYFSSNIASLEDWGEVKAGQLSIAHPEAPFDYLAPEDVGALAGARIVEPPPSSGELVIDHCGPELLSQRKAWKIISEGLGMDVAINEISSGEQRKKLEERGCPPPLAKSAVERLAGLARDPTVGMYEPETFKEASANFKKYTGREPTTLQNWIKKHRDEYLAM</sequence>
<gene>
    <name evidence="2" type="ORF">FSARC_6510</name>
</gene>
<comment type="caution">
    <text evidence="2">The sequence shown here is derived from an EMBL/GenBank/DDBJ whole genome shotgun (WGS) entry which is preliminary data.</text>
</comment>
<dbReference type="PANTHER" id="PTHR43162:SF1">
    <property type="entry name" value="PRESTALK A DIFFERENTIATION PROTEIN A"/>
    <property type="match status" value="1"/>
</dbReference>
<dbReference type="Gene3D" id="3.40.50.720">
    <property type="entry name" value="NAD(P)-binding Rossmann-like Domain"/>
    <property type="match status" value="1"/>
</dbReference>
<dbReference type="AlphaFoldDB" id="A0A8H4TXB0"/>
<dbReference type="OrthoDB" id="419598at2759"/>
<reference evidence="2" key="2">
    <citation type="submission" date="2020-05" db="EMBL/GenBank/DDBJ databases">
        <authorList>
            <person name="Kim H.-S."/>
            <person name="Proctor R.H."/>
            <person name="Brown D.W."/>
        </authorList>
    </citation>
    <scope>NUCLEOTIDE SEQUENCE</scope>
    <source>
        <strain evidence="2">NRRL 20472</strain>
    </source>
</reference>
<reference evidence="2" key="1">
    <citation type="journal article" date="2020" name="BMC Genomics">
        <title>Correction to: Identification and distribution of gene clusters required for synthesis of sphingolipid metabolism inhibitors in diverse species of the filamentous fungus Fusarium.</title>
        <authorList>
            <person name="Kim H.S."/>
            <person name="Lohmar J.M."/>
            <person name="Busman M."/>
            <person name="Brown D.W."/>
            <person name="Naumann T.A."/>
            <person name="Divon H.H."/>
            <person name="Lysoe E."/>
            <person name="Uhlig S."/>
            <person name="Proctor R.H."/>
        </authorList>
    </citation>
    <scope>NUCLEOTIDE SEQUENCE</scope>
    <source>
        <strain evidence="2">NRRL 20472</strain>
    </source>
</reference>
<dbReference type="PANTHER" id="PTHR43162">
    <property type="match status" value="1"/>
</dbReference>
<dbReference type="Pfam" id="PF13460">
    <property type="entry name" value="NAD_binding_10"/>
    <property type="match status" value="1"/>
</dbReference>
<evidence type="ECO:0000313" key="2">
    <source>
        <dbReference type="EMBL" id="KAF4965727.1"/>
    </source>
</evidence>
<organism evidence="2 3">
    <name type="scientific">Fusarium sarcochroum</name>
    <dbReference type="NCBI Taxonomy" id="1208366"/>
    <lineage>
        <taxon>Eukaryota</taxon>
        <taxon>Fungi</taxon>
        <taxon>Dikarya</taxon>
        <taxon>Ascomycota</taxon>
        <taxon>Pezizomycotina</taxon>
        <taxon>Sordariomycetes</taxon>
        <taxon>Hypocreomycetidae</taxon>
        <taxon>Hypocreales</taxon>
        <taxon>Nectriaceae</taxon>
        <taxon>Fusarium</taxon>
        <taxon>Fusarium lateritium species complex</taxon>
    </lineage>
</organism>
<dbReference type="EMBL" id="JABEXW010000331">
    <property type="protein sequence ID" value="KAF4965727.1"/>
    <property type="molecule type" value="Genomic_DNA"/>
</dbReference>
<protein>
    <recommendedName>
        <fullName evidence="1">NAD(P)-binding domain-containing protein</fullName>
    </recommendedName>
</protein>
<dbReference type="Proteomes" id="UP000622797">
    <property type="component" value="Unassembled WGS sequence"/>
</dbReference>
<dbReference type="InterPro" id="IPR051604">
    <property type="entry name" value="Ergot_Alk_Oxidoreductase"/>
</dbReference>
<evidence type="ECO:0000259" key="1">
    <source>
        <dbReference type="Pfam" id="PF13460"/>
    </source>
</evidence>
<accession>A0A8H4TXB0</accession>
<feature type="domain" description="NAD(P)-binding" evidence="1">
    <location>
        <begin position="11"/>
        <end position="160"/>
    </location>
</feature>
<proteinExistence type="predicted"/>
<keyword evidence="3" id="KW-1185">Reference proteome</keyword>
<dbReference type="InterPro" id="IPR016040">
    <property type="entry name" value="NAD(P)-bd_dom"/>
</dbReference>
<evidence type="ECO:0000313" key="3">
    <source>
        <dbReference type="Proteomes" id="UP000622797"/>
    </source>
</evidence>
<dbReference type="InterPro" id="IPR036291">
    <property type="entry name" value="NAD(P)-bd_dom_sf"/>
</dbReference>
<dbReference type="SUPFAM" id="SSF51735">
    <property type="entry name" value="NAD(P)-binding Rossmann-fold domains"/>
    <property type="match status" value="1"/>
</dbReference>